<organism evidence="2">
    <name type="scientific">Candidatus Kentrum sp. LFY</name>
    <dbReference type="NCBI Taxonomy" id="2126342"/>
    <lineage>
        <taxon>Bacteria</taxon>
        <taxon>Pseudomonadati</taxon>
        <taxon>Pseudomonadota</taxon>
        <taxon>Gammaproteobacteria</taxon>
        <taxon>Candidatus Kentrum</taxon>
    </lineage>
</organism>
<reference evidence="2" key="1">
    <citation type="submission" date="2019-02" db="EMBL/GenBank/DDBJ databases">
        <authorList>
            <person name="Gruber-Vodicka R. H."/>
            <person name="Seah K. B. B."/>
        </authorList>
    </citation>
    <scope>NUCLEOTIDE SEQUENCE</scope>
    <source>
        <strain evidence="2">BECK_M6</strain>
    </source>
</reference>
<protein>
    <submittedName>
        <fullName evidence="2">Uncharacterized protein</fullName>
    </submittedName>
</protein>
<accession>A0A450U7F5</accession>
<dbReference type="AlphaFoldDB" id="A0A450U7F5"/>
<keyword evidence="1" id="KW-1133">Transmembrane helix</keyword>
<feature type="transmembrane region" description="Helical" evidence="1">
    <location>
        <begin position="42"/>
        <end position="61"/>
    </location>
</feature>
<evidence type="ECO:0000313" key="2">
    <source>
        <dbReference type="EMBL" id="VFJ87690.1"/>
    </source>
</evidence>
<name>A0A450U7F5_9GAMM</name>
<keyword evidence="1" id="KW-0472">Membrane</keyword>
<dbReference type="EMBL" id="CAADFH010000002">
    <property type="protein sequence ID" value="VFJ87690.1"/>
    <property type="molecule type" value="Genomic_DNA"/>
</dbReference>
<keyword evidence="1" id="KW-0812">Transmembrane</keyword>
<evidence type="ECO:0000256" key="1">
    <source>
        <dbReference type="SAM" id="Phobius"/>
    </source>
</evidence>
<gene>
    <name evidence="2" type="ORF">BECKLFY1418A_GA0070994_100220</name>
</gene>
<sequence>MGNRLNGNNTVRLGLLPLVITFDVGVVTHREIRRFHICPCQIFIAIFSITVSFTFTVAYPLTARATTIGSIVTNLGKTIDIPTLKHDRQPKSRTYTTDPD</sequence>
<proteinExistence type="predicted"/>